<dbReference type="PROSITE" id="PS50106">
    <property type="entry name" value="PDZ"/>
    <property type="match status" value="1"/>
</dbReference>
<gene>
    <name evidence="4" type="ORF">IAD51_02055</name>
</gene>
<dbReference type="Proteomes" id="UP000824088">
    <property type="component" value="Unassembled WGS sequence"/>
</dbReference>
<evidence type="ECO:0000259" key="2">
    <source>
        <dbReference type="PROSITE" id="PS50106"/>
    </source>
</evidence>
<evidence type="ECO:0000256" key="1">
    <source>
        <dbReference type="SAM" id="SignalP"/>
    </source>
</evidence>
<dbReference type="InterPro" id="IPR036034">
    <property type="entry name" value="PDZ_sf"/>
</dbReference>
<feature type="domain" description="PDZ" evidence="2">
    <location>
        <begin position="40"/>
        <end position="114"/>
    </location>
</feature>
<proteinExistence type="predicted"/>
<accession>A0A9D1L119</accession>
<dbReference type="PROSITE" id="PS51494">
    <property type="entry name" value="SPOIVB"/>
    <property type="match status" value="1"/>
</dbReference>
<sequence length="350" mass="37162">MRKILNFLTAFTLFAGVMCFGIGGSASVAAAEERYVYVGGEPVGITLNADGLIVTGIGEVATEDGSAAPLADADLRVGDVVKALDGKETGNLYEFRRRVAESDGGVTLTVERENRTFDIKARPAKEAASGENRLGLFLKEDVGGIGTLTFVTEDGAYAALGHHVCDPETGLCASLQHGKLFDVEIKNVQKGEVGRAGGLQAEINRLQPPTGLNEKNTEIGIYGEWKSEERGERIRVAARGEARMGRAQVLTTLHGDTPEFYDVDIVKVVPQAERAEKGLVISVRDPRLLAEAGGIVQGMSGSPIIQNGALIGAVTHVFVTDPTRGYGVHARFMLDEAESVVTRDALPDAA</sequence>
<organism evidence="4 5">
    <name type="scientific">Candidatus Limadaptatus stercorigallinarum</name>
    <dbReference type="NCBI Taxonomy" id="2840845"/>
    <lineage>
        <taxon>Bacteria</taxon>
        <taxon>Bacillati</taxon>
        <taxon>Bacillota</taxon>
        <taxon>Clostridia</taxon>
        <taxon>Eubacteriales</taxon>
        <taxon>Candidatus Limadaptatus</taxon>
    </lineage>
</organism>
<dbReference type="InterPro" id="IPR008763">
    <property type="entry name" value="Peptidase_S55"/>
</dbReference>
<feature type="domain" description="Peptidase S55" evidence="3">
    <location>
        <begin position="115"/>
        <end position="349"/>
    </location>
</feature>
<dbReference type="Pfam" id="PF05580">
    <property type="entry name" value="Peptidase_S55"/>
    <property type="match status" value="1"/>
</dbReference>
<dbReference type="AlphaFoldDB" id="A0A9D1L119"/>
<feature type="chain" id="PRO_5038801559" evidence="1">
    <location>
        <begin position="31"/>
        <end position="350"/>
    </location>
</feature>
<dbReference type="EMBL" id="DVMN01000035">
    <property type="protein sequence ID" value="HIU21009.1"/>
    <property type="molecule type" value="Genomic_DNA"/>
</dbReference>
<reference evidence="4" key="1">
    <citation type="submission" date="2020-10" db="EMBL/GenBank/DDBJ databases">
        <authorList>
            <person name="Gilroy R."/>
        </authorList>
    </citation>
    <scope>NUCLEOTIDE SEQUENCE</scope>
    <source>
        <strain evidence="4">1063</strain>
    </source>
</reference>
<dbReference type="Gene3D" id="2.30.42.10">
    <property type="match status" value="1"/>
</dbReference>
<comment type="caution">
    <text evidence="4">The sequence shown here is derived from an EMBL/GenBank/DDBJ whole genome shotgun (WGS) entry which is preliminary data.</text>
</comment>
<feature type="signal peptide" evidence="1">
    <location>
        <begin position="1"/>
        <end position="30"/>
    </location>
</feature>
<protein>
    <submittedName>
        <fullName evidence="4">SpoIVB peptidase</fullName>
    </submittedName>
</protein>
<dbReference type="SUPFAM" id="SSF50156">
    <property type="entry name" value="PDZ domain-like"/>
    <property type="match status" value="1"/>
</dbReference>
<evidence type="ECO:0000313" key="5">
    <source>
        <dbReference type="Proteomes" id="UP000824088"/>
    </source>
</evidence>
<dbReference type="InterPro" id="IPR001478">
    <property type="entry name" value="PDZ"/>
</dbReference>
<name>A0A9D1L119_9FIRM</name>
<evidence type="ECO:0000259" key="3">
    <source>
        <dbReference type="PROSITE" id="PS51494"/>
    </source>
</evidence>
<evidence type="ECO:0000313" key="4">
    <source>
        <dbReference type="EMBL" id="HIU21009.1"/>
    </source>
</evidence>
<keyword evidence="1" id="KW-0732">Signal</keyword>
<reference evidence="4" key="2">
    <citation type="journal article" date="2021" name="PeerJ">
        <title>Extensive microbial diversity within the chicken gut microbiome revealed by metagenomics and culture.</title>
        <authorList>
            <person name="Gilroy R."/>
            <person name="Ravi A."/>
            <person name="Getino M."/>
            <person name="Pursley I."/>
            <person name="Horton D.L."/>
            <person name="Alikhan N.F."/>
            <person name="Baker D."/>
            <person name="Gharbi K."/>
            <person name="Hall N."/>
            <person name="Watson M."/>
            <person name="Adriaenssens E.M."/>
            <person name="Foster-Nyarko E."/>
            <person name="Jarju S."/>
            <person name="Secka A."/>
            <person name="Antonio M."/>
            <person name="Oren A."/>
            <person name="Chaudhuri R.R."/>
            <person name="La Ragione R."/>
            <person name="Hildebrand F."/>
            <person name="Pallen M.J."/>
        </authorList>
    </citation>
    <scope>NUCLEOTIDE SEQUENCE</scope>
    <source>
        <strain evidence="4">1063</strain>
    </source>
</reference>